<proteinExistence type="predicted"/>
<dbReference type="InterPro" id="IPR029044">
    <property type="entry name" value="Nucleotide-diphossugar_trans"/>
</dbReference>
<dbReference type="SUPFAM" id="SSF53448">
    <property type="entry name" value="Nucleotide-diphospho-sugar transferases"/>
    <property type="match status" value="1"/>
</dbReference>
<dbReference type="KEGG" id="nue:C5F50_00885"/>
<evidence type="ECO:0000313" key="3">
    <source>
        <dbReference type="Proteomes" id="UP000509478"/>
    </source>
</evidence>
<dbReference type="PANTHER" id="PTHR47183">
    <property type="entry name" value="GLUCOSE-1-PHOSPHATE CYTIDYLYLTRANSFERASE-RELATED"/>
    <property type="match status" value="1"/>
</dbReference>
<dbReference type="InterPro" id="IPR005835">
    <property type="entry name" value="NTP_transferase_dom"/>
</dbReference>
<protein>
    <submittedName>
        <fullName evidence="2">Glucose-1-phosphate cytidylyltransferase</fullName>
    </submittedName>
</protein>
<reference evidence="2 3" key="1">
    <citation type="submission" date="2018-02" db="EMBL/GenBank/DDBJ databases">
        <title>Complete genome of Nitrosopumilus ureaphilus PS0.</title>
        <authorList>
            <person name="Qin W."/>
            <person name="Zheng Y."/>
            <person name="Stahl D.A."/>
        </authorList>
    </citation>
    <scope>NUCLEOTIDE SEQUENCE [LARGE SCALE GENOMIC DNA]</scope>
    <source>
        <strain evidence="2 3">PS0</strain>
    </source>
</reference>
<dbReference type="RefSeq" id="WP_179371862.1">
    <property type="nucleotide sequence ID" value="NZ_CP026995.1"/>
</dbReference>
<gene>
    <name evidence="2" type="ORF">C5F50_00885</name>
</gene>
<evidence type="ECO:0000313" key="2">
    <source>
        <dbReference type="EMBL" id="QLH05796.1"/>
    </source>
</evidence>
<dbReference type="CDD" id="cd02524">
    <property type="entry name" value="G1P_cytidylyltransferase"/>
    <property type="match status" value="1"/>
</dbReference>
<evidence type="ECO:0000259" key="1">
    <source>
        <dbReference type="Pfam" id="PF00483"/>
    </source>
</evidence>
<keyword evidence="2" id="KW-0808">Transferase</keyword>
<dbReference type="Proteomes" id="UP000509478">
    <property type="component" value="Chromosome"/>
</dbReference>
<dbReference type="Pfam" id="PF00483">
    <property type="entry name" value="NTP_transferase"/>
    <property type="match status" value="1"/>
</dbReference>
<dbReference type="Gene3D" id="3.90.550.10">
    <property type="entry name" value="Spore Coat Polysaccharide Biosynthesis Protein SpsA, Chain A"/>
    <property type="match status" value="1"/>
</dbReference>
<name>A0A7D5R0K7_9ARCH</name>
<sequence length="234" mass="27291">MKAVILAGGFGTRISEETHLKPKPMIEIGGKPILWHIMKRYSAYGINEFVICSGYMGNVIKDYFKKKHEDWEVNVLDTGKNTMTGGRLKRVKKYIKNETFCFTYGDSLNNANISNIIKFHKDKGKLATVTACHPPEKYGILKIERDMVVSFEEKPEKNNEWVNAGYFVLEPQIFELIKDDSTVWEKEPMKQLISKNQFSAFKHKGFYKSMDTISDRNFLEKLWNNDNAEWKNWK</sequence>
<keyword evidence="2" id="KW-0548">Nucleotidyltransferase</keyword>
<feature type="domain" description="Nucleotidyl transferase" evidence="1">
    <location>
        <begin position="2"/>
        <end position="193"/>
    </location>
</feature>
<accession>A0A7D5R0K7</accession>
<dbReference type="PANTHER" id="PTHR47183:SF1">
    <property type="entry name" value="GLUCOSE-1-PHOSPHATE CYTIDYLYLTRANSFERASE"/>
    <property type="match status" value="1"/>
</dbReference>
<dbReference type="EMBL" id="CP026995">
    <property type="protein sequence ID" value="QLH05796.1"/>
    <property type="molecule type" value="Genomic_DNA"/>
</dbReference>
<dbReference type="InterPro" id="IPR013446">
    <property type="entry name" value="G1P_cyt_trans-like"/>
</dbReference>
<dbReference type="AlphaFoldDB" id="A0A7D5R0K7"/>
<keyword evidence="3" id="KW-1185">Reference proteome</keyword>
<organism evidence="2 3">
    <name type="scientific">Nitrosopumilus ureiphilus</name>
    <dbReference type="NCBI Taxonomy" id="1470067"/>
    <lineage>
        <taxon>Archaea</taxon>
        <taxon>Nitrososphaerota</taxon>
        <taxon>Nitrososphaeria</taxon>
        <taxon>Nitrosopumilales</taxon>
        <taxon>Nitrosopumilaceae</taxon>
        <taxon>Nitrosopumilus</taxon>
    </lineage>
</organism>
<dbReference type="GeneID" id="56066571"/>
<dbReference type="GO" id="GO:0047343">
    <property type="term" value="F:glucose-1-phosphate cytidylyltransferase activity"/>
    <property type="evidence" value="ECO:0007669"/>
    <property type="project" value="InterPro"/>
</dbReference>
<dbReference type="OrthoDB" id="15372at2157"/>